<accession>H2C9F5</accession>
<dbReference type="InterPro" id="IPR012508">
    <property type="entry name" value="ATPase_A1-cplx_e-su"/>
</dbReference>
<dbReference type="GO" id="GO:0042626">
    <property type="term" value="F:ATPase-coupled transmembrane transporter activity"/>
    <property type="evidence" value="ECO:0007669"/>
    <property type="project" value="InterPro"/>
</dbReference>
<organism evidence="2 3">
    <name type="scientific">Metallosphaera yellowstonensis MK1</name>
    <dbReference type="NCBI Taxonomy" id="671065"/>
    <lineage>
        <taxon>Archaea</taxon>
        <taxon>Thermoproteota</taxon>
        <taxon>Thermoprotei</taxon>
        <taxon>Sulfolobales</taxon>
        <taxon>Sulfolobaceae</taxon>
        <taxon>Metallosphaera</taxon>
    </lineage>
</organism>
<sequence length="53" mass="6422">MESNPFISNLRAKLEEKKKELTEILNKEYQSILEQKRKEMEEIKRKALKELSK</sequence>
<keyword evidence="1" id="KW-0175">Coiled coil</keyword>
<dbReference type="GO" id="GO:0015986">
    <property type="term" value="P:proton motive force-driven ATP synthesis"/>
    <property type="evidence" value="ECO:0007669"/>
    <property type="project" value="InterPro"/>
</dbReference>
<dbReference type="Proteomes" id="UP000003980">
    <property type="component" value="Unassembled WGS sequence"/>
</dbReference>
<reference evidence="2 3" key="1">
    <citation type="submission" date="2012-01" db="EMBL/GenBank/DDBJ databases">
        <title>Improved High-Quality Draft sequence of Metallosphaera yellowstonensis MK1.</title>
        <authorList>
            <consortium name="US DOE Joint Genome Institute"/>
            <person name="Lucas S."/>
            <person name="Han J."/>
            <person name="Cheng J.-F."/>
            <person name="Goodwin L."/>
            <person name="Pitluck S."/>
            <person name="Peters L."/>
            <person name="Teshima H."/>
            <person name="Detter J.C."/>
            <person name="Han C."/>
            <person name="Tapia R."/>
            <person name="Land M."/>
            <person name="Hauser L."/>
            <person name="Kyrpides N."/>
            <person name="Kozubal M."/>
            <person name="Macur R.E."/>
            <person name="Jay Z."/>
            <person name="Inskeep W."/>
            <person name="Woyke T."/>
        </authorList>
    </citation>
    <scope>NUCLEOTIDE SEQUENCE [LARGE SCALE GENOMIC DNA]</scope>
    <source>
        <strain evidence="2 3">MK1</strain>
    </source>
</reference>
<dbReference type="AlphaFoldDB" id="H2C9F5"/>
<name>H2C9F5_9CREN</name>
<dbReference type="RefSeq" id="WP_009075565.1">
    <property type="nucleotide sequence ID" value="NZ_JH597770.1"/>
</dbReference>
<dbReference type="STRING" id="671065.MetMK1DRAFT_00032260"/>
<dbReference type="HOGENOM" id="CLU_213596_0_0_2"/>
<dbReference type="Pfam" id="PF08112">
    <property type="entry name" value="ATP-synt_E_2"/>
    <property type="match status" value="1"/>
</dbReference>
<gene>
    <name evidence="2" type="ORF">MetMK1DRAFT_00032260</name>
</gene>
<dbReference type="EMBL" id="JH597770">
    <property type="protein sequence ID" value="EHP68781.1"/>
    <property type="molecule type" value="Genomic_DNA"/>
</dbReference>
<feature type="coiled-coil region" evidence="1">
    <location>
        <begin position="7"/>
        <end position="53"/>
    </location>
</feature>
<evidence type="ECO:0000313" key="2">
    <source>
        <dbReference type="EMBL" id="EHP68781.1"/>
    </source>
</evidence>
<evidence type="ECO:0000256" key="1">
    <source>
        <dbReference type="SAM" id="Coils"/>
    </source>
</evidence>
<keyword evidence="3" id="KW-1185">Reference proteome</keyword>
<protein>
    <submittedName>
        <fullName evidence="2">ATP synthase epsilon subunit</fullName>
    </submittedName>
</protein>
<evidence type="ECO:0000313" key="3">
    <source>
        <dbReference type="Proteomes" id="UP000003980"/>
    </source>
</evidence>
<dbReference type="GO" id="GO:0033178">
    <property type="term" value="C:proton-transporting two-sector ATPase complex, catalytic domain"/>
    <property type="evidence" value="ECO:0007669"/>
    <property type="project" value="InterPro"/>
</dbReference>
<proteinExistence type="predicted"/>